<dbReference type="PANTHER" id="PTHR46132">
    <property type="entry name" value="DIGALACTOSYLDIACYLGLYCEROL SYNTHASE 2, CHLOROPLASTIC"/>
    <property type="match status" value="1"/>
</dbReference>
<feature type="chain" id="PRO_5044804680" description="Digalactosyldiacylglycerol synthase" evidence="8">
    <location>
        <begin position="31"/>
        <end position="733"/>
    </location>
</feature>
<dbReference type="EMBL" id="JALLPJ020001379">
    <property type="protein sequence ID" value="KAL3766798.1"/>
    <property type="molecule type" value="Genomic_DNA"/>
</dbReference>
<reference evidence="9 10" key="1">
    <citation type="submission" date="2024-10" db="EMBL/GenBank/DDBJ databases">
        <title>Updated reference genomes for cyclostephanoid diatoms.</title>
        <authorList>
            <person name="Roberts W.R."/>
            <person name="Alverson A.J."/>
        </authorList>
    </citation>
    <scope>NUCLEOTIDE SEQUENCE [LARGE SCALE GENOMIC DNA]</scope>
    <source>
        <strain evidence="9 10">AJA010-31</strain>
    </source>
</reference>
<comment type="subcellular location">
    <subcellularLocation>
        <location evidence="2">Membrane</location>
    </subcellularLocation>
    <subcellularLocation>
        <location evidence="1">Plastid</location>
        <location evidence="1">Chloroplast</location>
    </subcellularLocation>
</comment>
<protein>
    <recommendedName>
        <fullName evidence="11">Digalactosyldiacylglycerol synthase</fullName>
    </recommendedName>
</protein>
<evidence type="ECO:0000256" key="6">
    <source>
        <dbReference type="ARBA" id="ARBA00022679"/>
    </source>
</evidence>
<evidence type="ECO:0000313" key="10">
    <source>
        <dbReference type="Proteomes" id="UP001530400"/>
    </source>
</evidence>
<dbReference type="PANTHER" id="PTHR46132:SF1">
    <property type="entry name" value="DIGALACTOSYLDIACYLGLYCEROL SYNTHASE 2, CHLOROPLASTIC"/>
    <property type="match status" value="1"/>
</dbReference>
<accession>A0ABD3MSM5</accession>
<organism evidence="9 10">
    <name type="scientific">Cyclotella atomus</name>
    <dbReference type="NCBI Taxonomy" id="382360"/>
    <lineage>
        <taxon>Eukaryota</taxon>
        <taxon>Sar</taxon>
        <taxon>Stramenopiles</taxon>
        <taxon>Ochrophyta</taxon>
        <taxon>Bacillariophyta</taxon>
        <taxon>Coscinodiscophyceae</taxon>
        <taxon>Thalassiosirophycidae</taxon>
        <taxon>Stephanodiscales</taxon>
        <taxon>Stephanodiscaceae</taxon>
        <taxon>Cyclotella</taxon>
    </lineage>
</organism>
<gene>
    <name evidence="9" type="ORF">ACHAWO_002946</name>
</gene>
<evidence type="ECO:0000256" key="2">
    <source>
        <dbReference type="ARBA" id="ARBA00004370"/>
    </source>
</evidence>
<dbReference type="GO" id="GO:0009507">
    <property type="term" value="C:chloroplast"/>
    <property type="evidence" value="ECO:0007669"/>
    <property type="project" value="UniProtKB-SubCell"/>
</dbReference>
<comment type="similarity">
    <text evidence="3">Belongs to the glycosyltransferase group 1 family. Glycosyltransferase 4 subfamily.</text>
</comment>
<evidence type="ECO:0000256" key="7">
    <source>
        <dbReference type="ARBA" id="ARBA00023136"/>
    </source>
</evidence>
<keyword evidence="5" id="KW-0934">Plastid</keyword>
<dbReference type="CDD" id="cd01635">
    <property type="entry name" value="Glycosyltransferase_GTB-type"/>
    <property type="match status" value="1"/>
</dbReference>
<evidence type="ECO:0000256" key="5">
    <source>
        <dbReference type="ARBA" id="ARBA00022640"/>
    </source>
</evidence>
<keyword evidence="8" id="KW-0732">Signal</keyword>
<evidence type="ECO:0000256" key="3">
    <source>
        <dbReference type="ARBA" id="ARBA00009481"/>
    </source>
</evidence>
<dbReference type="Gene3D" id="3.40.50.2000">
    <property type="entry name" value="Glycogen Phosphorylase B"/>
    <property type="match status" value="1"/>
</dbReference>
<name>A0ABD3MSM5_9STRA</name>
<evidence type="ECO:0000313" key="9">
    <source>
        <dbReference type="EMBL" id="KAL3766798.1"/>
    </source>
</evidence>
<keyword evidence="10" id="KW-1185">Reference proteome</keyword>
<dbReference type="GO" id="GO:0016740">
    <property type="term" value="F:transferase activity"/>
    <property type="evidence" value="ECO:0007669"/>
    <property type="project" value="UniProtKB-KW"/>
</dbReference>
<comment type="caution">
    <text evidence="9">The sequence shown here is derived from an EMBL/GenBank/DDBJ whole genome shotgun (WGS) entry which is preliminary data.</text>
</comment>
<evidence type="ECO:0000256" key="1">
    <source>
        <dbReference type="ARBA" id="ARBA00004229"/>
    </source>
</evidence>
<dbReference type="InterPro" id="IPR044525">
    <property type="entry name" value="DGDG1/2"/>
</dbReference>
<evidence type="ECO:0000256" key="8">
    <source>
        <dbReference type="SAM" id="SignalP"/>
    </source>
</evidence>
<dbReference type="GO" id="GO:0016020">
    <property type="term" value="C:membrane"/>
    <property type="evidence" value="ECO:0007669"/>
    <property type="project" value="UniProtKB-SubCell"/>
</dbReference>
<dbReference type="AlphaFoldDB" id="A0ABD3MSM5"/>
<proteinExistence type="inferred from homology"/>
<keyword evidence="4" id="KW-0150">Chloroplast</keyword>
<keyword evidence="6" id="KW-0808">Transferase</keyword>
<dbReference type="SUPFAM" id="SSF53756">
    <property type="entry name" value="UDP-Glycosyltransferase/glycogen phosphorylase"/>
    <property type="match status" value="1"/>
</dbReference>
<sequence length="733" mass="83332">MMPKPKCIKTPLMYCLWVTVIIWGLLLCNADEQPAALAQANGTPLNSTFDAVAEAETTLDTNKRGFILFRLFQRRSKARENRVRGRRRRDVKERTAALALKMNEKLEEARQMLLDRMAAISFNLINYEHDASINENSSFFQLDGDPDDVTPQSDLSLPNRSIYVVTTAALPWRTGTAVNPLLRAAYLSRRMRSINCQINTTRAHVLDEVGMHPNEKICNETLSTDPTKQYVTLVIPWLELEEDRLELYGPDNTFATCHEQEAYIRDWLMNDANMPEEADQLRILFYPARYHAGLKSIFAMGDICAVLRNQTTNEDLSDAVCFLEEPEHLNWYRAPGEGWTKVFNFVVGIVHTNYIEYASTQFHGLWTAPAIQVMSSAMIRAYCHKVIKLSGVLQSYAPEKEVVENVHGVREDFIREGRYRAAGPKNASAAPLDEESQDDIYYIGKILWAKGFDLMLELQKFYHECTGKYFAIDIIGGGPDLDEIKRAFHGRRNSNAAHEHPRGKKKRFARPAPLEFDIPKSIYELRKNPIPSNFLGPMDHAALGKKYKIFVNPSVSEVLCTTTFEALAMGKFAIIPIHESNKFFLRFPNCLGYRNKWEFAASLRWALTHEPEPLTPELANEFTWEAATDRLIQSAAITRREANERAKLGTKKLDERIEYFHHTLGKGTRGDALRKVLGGGPIANQVRYEMIKQGIIGEEESEGIAEKFKRSSFVQAIKSPFVTANTQPRPASL</sequence>
<feature type="signal peptide" evidence="8">
    <location>
        <begin position="1"/>
        <end position="30"/>
    </location>
</feature>
<dbReference type="Proteomes" id="UP001530400">
    <property type="component" value="Unassembled WGS sequence"/>
</dbReference>
<keyword evidence="7" id="KW-0472">Membrane</keyword>
<evidence type="ECO:0000256" key="4">
    <source>
        <dbReference type="ARBA" id="ARBA00022528"/>
    </source>
</evidence>
<evidence type="ECO:0008006" key="11">
    <source>
        <dbReference type="Google" id="ProtNLM"/>
    </source>
</evidence>